<organism evidence="1 2">
    <name type="scientific">Methylocella tundrae</name>
    <dbReference type="NCBI Taxonomy" id="227605"/>
    <lineage>
        <taxon>Bacteria</taxon>
        <taxon>Pseudomonadati</taxon>
        <taxon>Pseudomonadota</taxon>
        <taxon>Alphaproteobacteria</taxon>
        <taxon>Hyphomicrobiales</taxon>
        <taxon>Beijerinckiaceae</taxon>
        <taxon>Methylocella</taxon>
    </lineage>
</organism>
<accession>A0A8B6M1B8</accession>
<proteinExistence type="predicted"/>
<keyword evidence="2" id="KW-1185">Reference proteome</keyword>
<gene>
    <name evidence="1" type="ORF">MPC4_110127</name>
</gene>
<evidence type="ECO:0000313" key="1">
    <source>
        <dbReference type="EMBL" id="VTZ48827.1"/>
    </source>
</evidence>
<reference evidence="1 2" key="1">
    <citation type="submission" date="2019-05" db="EMBL/GenBank/DDBJ databases">
        <authorList>
            <person name="Farhan Ul Haque M."/>
        </authorList>
    </citation>
    <scope>NUCLEOTIDE SEQUENCE [LARGE SCALE GENOMIC DNA]</scope>
    <source>
        <strain evidence="1">2</strain>
    </source>
</reference>
<name>A0A8B6M1B8_METTU</name>
<dbReference type="Proteomes" id="UP000485880">
    <property type="component" value="Unassembled WGS sequence"/>
</dbReference>
<sequence>MVNHLLICKPGVGGQQLTSRHGGVAPI</sequence>
<comment type="caution">
    <text evidence="1">The sequence shown here is derived from an EMBL/GenBank/DDBJ whole genome shotgun (WGS) entry which is preliminary data.</text>
</comment>
<evidence type="ECO:0000313" key="2">
    <source>
        <dbReference type="Proteomes" id="UP000485880"/>
    </source>
</evidence>
<dbReference type="AlphaFoldDB" id="A0A8B6M1B8"/>
<dbReference type="EMBL" id="CABFMQ020000013">
    <property type="protein sequence ID" value="VTZ48827.1"/>
    <property type="molecule type" value="Genomic_DNA"/>
</dbReference>
<protein>
    <submittedName>
        <fullName evidence="1">Uncharacterized protein</fullName>
    </submittedName>
</protein>